<evidence type="ECO:0000259" key="8">
    <source>
        <dbReference type="Pfam" id="PF00662"/>
    </source>
</evidence>
<dbReference type="EMBL" id="UOEU01000145">
    <property type="protein sequence ID" value="VAW31052.1"/>
    <property type="molecule type" value="Genomic_DNA"/>
</dbReference>
<feature type="transmembrane region" description="Helical" evidence="6">
    <location>
        <begin position="130"/>
        <end position="147"/>
    </location>
</feature>
<feature type="transmembrane region" description="Helical" evidence="6">
    <location>
        <begin position="29"/>
        <end position="54"/>
    </location>
</feature>
<dbReference type="InterPro" id="IPR050616">
    <property type="entry name" value="CPA3_Na-H_Antiporter_A"/>
</dbReference>
<accession>A0A3B0UX65</accession>
<evidence type="ECO:0000256" key="1">
    <source>
        <dbReference type="ARBA" id="ARBA00004651"/>
    </source>
</evidence>
<organism evidence="10">
    <name type="scientific">hydrothermal vent metagenome</name>
    <dbReference type="NCBI Taxonomy" id="652676"/>
    <lineage>
        <taxon>unclassified sequences</taxon>
        <taxon>metagenomes</taxon>
        <taxon>ecological metagenomes</taxon>
    </lineage>
</organism>
<feature type="transmembrane region" description="Helical" evidence="6">
    <location>
        <begin position="74"/>
        <end position="95"/>
    </location>
</feature>
<name>A0A3B0UX65_9ZZZZ</name>
<feature type="domain" description="NADH-Ubiquinone oxidoreductase (complex I) chain 5 N-terminal" evidence="8">
    <location>
        <begin position="61"/>
        <end position="108"/>
    </location>
</feature>
<feature type="transmembrane region" description="Helical" evidence="6">
    <location>
        <begin position="203"/>
        <end position="228"/>
    </location>
</feature>
<proteinExistence type="predicted"/>
<gene>
    <name evidence="10" type="ORF">MNBD_CHLOROFLEXI01-4005</name>
</gene>
<evidence type="ECO:0000259" key="9">
    <source>
        <dbReference type="Pfam" id="PF13244"/>
    </source>
</evidence>
<dbReference type="InterPro" id="IPR001750">
    <property type="entry name" value="ND/Mrp_TM"/>
</dbReference>
<dbReference type="GO" id="GO:0005886">
    <property type="term" value="C:plasma membrane"/>
    <property type="evidence" value="ECO:0007669"/>
    <property type="project" value="UniProtKB-SubCell"/>
</dbReference>
<dbReference type="Pfam" id="PF13244">
    <property type="entry name" value="MbhD"/>
    <property type="match status" value="1"/>
</dbReference>
<dbReference type="PRINTS" id="PR01434">
    <property type="entry name" value="NADHDHGNASE5"/>
</dbReference>
<feature type="transmembrane region" description="Helical" evidence="6">
    <location>
        <begin position="265"/>
        <end position="285"/>
    </location>
</feature>
<feature type="transmembrane region" description="Helical" evidence="6">
    <location>
        <begin position="297"/>
        <end position="316"/>
    </location>
</feature>
<feature type="transmembrane region" description="Helical" evidence="6">
    <location>
        <begin position="694"/>
        <end position="714"/>
    </location>
</feature>
<evidence type="ECO:0000256" key="6">
    <source>
        <dbReference type="SAM" id="Phobius"/>
    </source>
</evidence>
<feature type="transmembrane region" description="Helical" evidence="6">
    <location>
        <begin position="573"/>
        <end position="594"/>
    </location>
</feature>
<feature type="transmembrane region" description="Helical" evidence="6">
    <location>
        <begin position="365"/>
        <end position="388"/>
    </location>
</feature>
<evidence type="ECO:0000256" key="3">
    <source>
        <dbReference type="ARBA" id="ARBA00022692"/>
    </source>
</evidence>
<feature type="transmembrane region" description="Helical" evidence="6">
    <location>
        <begin position="408"/>
        <end position="434"/>
    </location>
</feature>
<dbReference type="PANTHER" id="PTHR43373:SF1">
    <property type="entry name" value="NA(+)_H(+) ANTIPORTER SUBUNIT A"/>
    <property type="match status" value="1"/>
</dbReference>
<feature type="transmembrane region" description="Helical" evidence="6">
    <location>
        <begin position="6"/>
        <end position="22"/>
    </location>
</feature>
<evidence type="ECO:0000256" key="4">
    <source>
        <dbReference type="ARBA" id="ARBA00022989"/>
    </source>
</evidence>
<dbReference type="PANTHER" id="PTHR43373">
    <property type="entry name" value="NA(+)/H(+) ANTIPORTER SUBUNIT"/>
    <property type="match status" value="1"/>
</dbReference>
<dbReference type="Pfam" id="PF00662">
    <property type="entry name" value="Proton_antipo_N"/>
    <property type="match status" value="1"/>
</dbReference>
<evidence type="ECO:0000259" key="7">
    <source>
        <dbReference type="Pfam" id="PF00361"/>
    </source>
</evidence>
<feature type="transmembrane region" description="Helical" evidence="6">
    <location>
        <begin position="655"/>
        <end position="674"/>
    </location>
</feature>
<keyword evidence="4 6" id="KW-1133">Transmembrane helix</keyword>
<evidence type="ECO:0000256" key="2">
    <source>
        <dbReference type="ARBA" id="ARBA00022475"/>
    </source>
</evidence>
<feature type="transmembrane region" description="Helical" evidence="6">
    <location>
        <begin position="455"/>
        <end position="480"/>
    </location>
</feature>
<evidence type="ECO:0000313" key="10">
    <source>
        <dbReference type="EMBL" id="VAW31052.1"/>
    </source>
</evidence>
<dbReference type="Pfam" id="PF00361">
    <property type="entry name" value="Proton_antipo_M"/>
    <property type="match status" value="1"/>
</dbReference>
<feature type="transmembrane region" description="Helical" evidence="6">
    <location>
        <begin position="322"/>
        <end position="344"/>
    </location>
</feature>
<protein>
    <submittedName>
        <fullName evidence="10">Na(+) H(+) antiporter subunit A</fullName>
    </submittedName>
</protein>
<comment type="subcellular location">
    <subcellularLocation>
        <location evidence="1">Cell membrane</location>
        <topology evidence="1">Multi-pass membrane protein</topology>
    </subcellularLocation>
</comment>
<sequence length="731" mass="78047">MEVAVGVILGAAIIAPFFISLTNRRASFLLALLPLAVTAYFVSLLPQIADGAVIQTRYAWVSDLGVELSFRLDGLSLLMALLICGIGTLVLLYASEYLAGHEQIGRFYALILLFMGAMLGLVLADNLLLLFVFWELTSISSYLLIGFKHEQEKARKSALQALLVTGSGGLLLLVGLILLAQAGGSWELSTLLAQSGTVQNEPLYGVILLLVLLGAFTKSAQFPFHFWLPNAMAAPTPVSAYLHSATMVKAGIYLLARLFPVLGGTVAWSVVLVSVGGITAVIGAWLSWQKTDMKQILAYSTISALGLLVLLLGVGTDLALKTAILFLLTHALYKGALFMAAGTIEHESGTRDISQLGGLARKMPLTLIGVLVAALSMAGLPPLLGFLSKEYLYDTTLNLPLVGNGLTPVLTAVLTATVLLTNIFLVLASAVIIMKPFFGNRSAASKQAHEAPFSMWLGPIVLGVLTLLLGSVPNLVAATLLAPATTAVAGKSIKVSLSLWYGFTPMLALSMVTVAAGAGGYLLYGRLHSKAVRLDTAVSRIGPARWYQFSLDSLLRLAAWQTRQLQNGYLHHYMKLVLLSLLLLVGGTAIVKGAFDWPKTLTTPHIHEVGLAGVILAATIMAVTTRSRLAAIAALGTIGYSIAMFYVLFSAPDVAMTQFAIETLTVVLFVLVLYRLPYFNQFTNKLTRQRDALIALASGALMTALVLTVTAMPAERRLTPFFAENSLTLAK</sequence>
<feature type="domain" description="NADH:quinone oxidoreductase/Mrp antiporter transmembrane" evidence="7">
    <location>
        <begin position="124"/>
        <end position="396"/>
    </location>
</feature>
<dbReference type="InterPro" id="IPR001516">
    <property type="entry name" value="Proton_antipo_N"/>
</dbReference>
<feature type="domain" description="MrpA C-terminal/MbhD" evidence="9">
    <location>
        <begin position="614"/>
        <end position="677"/>
    </location>
</feature>
<reference evidence="10" key="1">
    <citation type="submission" date="2018-06" db="EMBL/GenBank/DDBJ databases">
        <authorList>
            <person name="Zhirakovskaya E."/>
        </authorList>
    </citation>
    <scope>NUCLEOTIDE SEQUENCE</scope>
</reference>
<feature type="transmembrane region" description="Helical" evidence="6">
    <location>
        <begin position="606"/>
        <end position="623"/>
    </location>
</feature>
<keyword evidence="5 6" id="KW-0472">Membrane</keyword>
<feature type="transmembrane region" description="Helical" evidence="6">
    <location>
        <begin position="630"/>
        <end position="649"/>
    </location>
</feature>
<feature type="transmembrane region" description="Helical" evidence="6">
    <location>
        <begin position="107"/>
        <end position="124"/>
    </location>
</feature>
<keyword evidence="3 6" id="KW-0812">Transmembrane</keyword>
<dbReference type="AlphaFoldDB" id="A0A3B0UX65"/>
<feature type="transmembrane region" description="Helical" evidence="6">
    <location>
        <begin position="500"/>
        <end position="524"/>
    </location>
</feature>
<feature type="non-terminal residue" evidence="10">
    <location>
        <position position="731"/>
    </location>
</feature>
<dbReference type="InterPro" id="IPR025383">
    <property type="entry name" value="MrpA_C/MbhD"/>
</dbReference>
<keyword evidence="2" id="KW-1003">Cell membrane</keyword>
<feature type="transmembrane region" description="Helical" evidence="6">
    <location>
        <begin position="159"/>
        <end position="183"/>
    </location>
</feature>
<evidence type="ECO:0000256" key="5">
    <source>
        <dbReference type="ARBA" id="ARBA00023136"/>
    </source>
</evidence>